<evidence type="ECO:0000313" key="3">
    <source>
        <dbReference type="EMBL" id="QEM14478.1"/>
    </source>
</evidence>
<dbReference type="Proteomes" id="UP000251402">
    <property type="component" value="Chromosome"/>
</dbReference>
<name>A0A5C1IA17_9SPHI</name>
<protein>
    <submittedName>
        <fullName evidence="3">GIY-YIG nuclease family protein</fullName>
    </submittedName>
</protein>
<accession>A0A5C1IA17</accession>
<gene>
    <name evidence="3" type="ORF">DEO27_017675</name>
</gene>
<evidence type="ECO:0000259" key="2">
    <source>
        <dbReference type="PROSITE" id="PS50164"/>
    </source>
</evidence>
<reference evidence="3" key="1">
    <citation type="submission" date="2019-08" db="EMBL/GenBank/DDBJ databases">
        <title>Comparative genome analysis confer to the adaptation heavy metal polluted environment.</title>
        <authorList>
            <person name="Li Y."/>
        </authorList>
    </citation>
    <scope>NUCLEOTIDE SEQUENCE [LARGE SCALE GENOMIC DNA]</scope>
    <source>
        <strain evidence="3">P1</strain>
    </source>
</reference>
<sequence>MHRGGCVYIVTNKTHSVLYTGVTSDIVGRIWDHKNKTYPQSFTAKYNCSKLVYYIFYSHIEEAIAAEKAIKGGSRQMKTDLVNQLNPEWKDLYDGLLNE</sequence>
<dbReference type="OrthoDB" id="1495241at2"/>
<dbReference type="PANTHER" id="PTHR34477">
    <property type="entry name" value="UPF0213 PROTEIN YHBQ"/>
    <property type="match status" value="1"/>
</dbReference>
<feature type="domain" description="GIY-YIG" evidence="2">
    <location>
        <begin position="3"/>
        <end position="81"/>
    </location>
</feature>
<dbReference type="AlphaFoldDB" id="A0A5C1IA17"/>
<organism evidence="3 4">
    <name type="scientific">Mucilaginibacter rubeus</name>
    <dbReference type="NCBI Taxonomy" id="2027860"/>
    <lineage>
        <taxon>Bacteria</taxon>
        <taxon>Pseudomonadati</taxon>
        <taxon>Bacteroidota</taxon>
        <taxon>Sphingobacteriia</taxon>
        <taxon>Sphingobacteriales</taxon>
        <taxon>Sphingobacteriaceae</taxon>
        <taxon>Mucilaginibacter</taxon>
    </lineage>
</organism>
<dbReference type="CDD" id="cd10448">
    <property type="entry name" value="GIY-YIG_unchar_3"/>
    <property type="match status" value="1"/>
</dbReference>
<dbReference type="InterPro" id="IPR000305">
    <property type="entry name" value="GIY-YIG_endonuc"/>
</dbReference>
<dbReference type="Gene3D" id="3.40.1440.10">
    <property type="entry name" value="GIY-YIG endonuclease"/>
    <property type="match status" value="1"/>
</dbReference>
<comment type="similarity">
    <text evidence="1">Belongs to the UPF0213 family.</text>
</comment>
<dbReference type="SUPFAM" id="SSF82771">
    <property type="entry name" value="GIY-YIG endonuclease"/>
    <property type="match status" value="1"/>
</dbReference>
<dbReference type="KEGG" id="mrub:DEO27_017675"/>
<dbReference type="Pfam" id="PF01541">
    <property type="entry name" value="GIY-YIG"/>
    <property type="match status" value="1"/>
</dbReference>
<keyword evidence="4" id="KW-1185">Reference proteome</keyword>
<dbReference type="InterPro" id="IPR050190">
    <property type="entry name" value="UPF0213_domain"/>
</dbReference>
<dbReference type="EMBL" id="CP043450">
    <property type="protein sequence ID" value="QEM14478.1"/>
    <property type="molecule type" value="Genomic_DNA"/>
</dbReference>
<dbReference type="PROSITE" id="PS50164">
    <property type="entry name" value="GIY_YIG"/>
    <property type="match status" value="1"/>
</dbReference>
<evidence type="ECO:0000256" key="1">
    <source>
        <dbReference type="ARBA" id="ARBA00007435"/>
    </source>
</evidence>
<proteinExistence type="inferred from homology"/>
<dbReference type="InterPro" id="IPR035901">
    <property type="entry name" value="GIY-YIG_endonuc_sf"/>
</dbReference>
<dbReference type="PANTHER" id="PTHR34477:SF5">
    <property type="entry name" value="BSL5627 PROTEIN"/>
    <property type="match status" value="1"/>
</dbReference>
<evidence type="ECO:0000313" key="4">
    <source>
        <dbReference type="Proteomes" id="UP000251402"/>
    </source>
</evidence>